<evidence type="ECO:0000259" key="2">
    <source>
        <dbReference type="PROSITE" id="PS50975"/>
    </source>
</evidence>
<sequence>MWGMLDNNFAGMAAIKYLESLDLPFAGIQSFERERTKFKFCVEARRLGTPAVPQEELAFTISRLHGKMRAVRKRRAIALGVDDPDDYVRECEAAGRNSSDLVIQEFIDGEEYAVAVLAMGDLPIPLSPQFDSRTTYELVDEESSLEVYRHLQNTAVEAFRTCQMHTTRTGCDVDLRVGSDGTAYVIEVDPLSVHFLPPESLLEDKDVDRDLPGDYRAAVNIFITNYYLHYPEKSADKRRQLAELHDQEAPWYDTLQLNNSIILQIADTLSGSVLDLECGTGVLGHILRGKQSQPHHIPGLTGVDISRGMLTVYKQGGWCDEIVFEDMLRFLAHYDTQVDNVFCLSALHFFLYRGTRFYPCTMLLTRQAVDYPNDR</sequence>
<dbReference type="PROSITE" id="PS50975">
    <property type="entry name" value="ATP_GRASP"/>
    <property type="match status" value="1"/>
</dbReference>
<dbReference type="SUPFAM" id="SSF56059">
    <property type="entry name" value="Glutathione synthetase ATP-binding domain-like"/>
    <property type="match status" value="1"/>
</dbReference>
<name>A0A1F7ZQZ1_9EURO</name>
<protein>
    <recommendedName>
        <fullName evidence="2">ATP-grasp domain-containing protein</fullName>
    </recommendedName>
</protein>
<dbReference type="GeneID" id="34453045"/>
<gene>
    <name evidence="3" type="ORF">ABOM_009655</name>
</gene>
<comment type="caution">
    <text evidence="3">The sequence shown here is derived from an EMBL/GenBank/DDBJ whole genome shotgun (WGS) entry which is preliminary data.</text>
</comment>
<dbReference type="Proteomes" id="UP000179179">
    <property type="component" value="Unassembled WGS sequence"/>
</dbReference>
<dbReference type="Gene3D" id="3.40.50.150">
    <property type="entry name" value="Vaccinia Virus protein VP39"/>
    <property type="match status" value="1"/>
</dbReference>
<dbReference type="InterPro" id="IPR011761">
    <property type="entry name" value="ATP-grasp"/>
</dbReference>
<accession>A0A1F7ZQZ1</accession>
<feature type="domain" description="ATP-grasp" evidence="2">
    <location>
        <begin position="15"/>
        <end position="220"/>
    </location>
</feature>
<dbReference type="GO" id="GO:0005524">
    <property type="term" value="F:ATP binding"/>
    <property type="evidence" value="ECO:0007669"/>
    <property type="project" value="UniProtKB-UniRule"/>
</dbReference>
<reference evidence="3 4" key="1">
    <citation type="journal article" date="2016" name="Genome Biol. Evol.">
        <title>Draft genome sequence of an aflatoxigenic Aspergillus species, A. bombycis.</title>
        <authorList>
            <person name="Moore G.G."/>
            <person name="Mack B.M."/>
            <person name="Beltz S.B."/>
            <person name="Gilbert M.K."/>
        </authorList>
    </citation>
    <scope>NUCLEOTIDE SEQUENCE [LARGE SCALE GENOMIC DNA]</scope>
    <source>
        <strain evidence="4">NRRL 26010</strain>
    </source>
</reference>
<organism evidence="3 4">
    <name type="scientific">Aspergillus bombycis</name>
    <dbReference type="NCBI Taxonomy" id="109264"/>
    <lineage>
        <taxon>Eukaryota</taxon>
        <taxon>Fungi</taxon>
        <taxon>Dikarya</taxon>
        <taxon>Ascomycota</taxon>
        <taxon>Pezizomycotina</taxon>
        <taxon>Eurotiomycetes</taxon>
        <taxon>Eurotiomycetidae</taxon>
        <taxon>Eurotiales</taxon>
        <taxon>Aspergillaceae</taxon>
        <taxon>Aspergillus</taxon>
    </lineage>
</organism>
<dbReference type="AlphaFoldDB" id="A0A1F7ZQZ1"/>
<keyword evidence="4" id="KW-1185">Reference proteome</keyword>
<evidence type="ECO:0000313" key="4">
    <source>
        <dbReference type="Proteomes" id="UP000179179"/>
    </source>
</evidence>
<keyword evidence="1" id="KW-0067">ATP-binding</keyword>
<evidence type="ECO:0000313" key="3">
    <source>
        <dbReference type="EMBL" id="OGM41837.1"/>
    </source>
</evidence>
<dbReference type="InterPro" id="IPR029063">
    <property type="entry name" value="SAM-dependent_MTases_sf"/>
</dbReference>
<dbReference type="CDD" id="cd02440">
    <property type="entry name" value="AdoMet_MTases"/>
    <property type="match status" value="1"/>
</dbReference>
<proteinExistence type="predicted"/>
<keyword evidence="1" id="KW-0547">Nucleotide-binding</keyword>
<dbReference type="Gene3D" id="3.30.470.20">
    <property type="entry name" value="ATP-grasp fold, B domain"/>
    <property type="match status" value="1"/>
</dbReference>
<dbReference type="RefSeq" id="XP_022385554.1">
    <property type="nucleotide sequence ID" value="XM_022536783.1"/>
</dbReference>
<dbReference type="OrthoDB" id="66144at2759"/>
<dbReference type="EMBL" id="LYCR01000102">
    <property type="protein sequence ID" value="OGM41837.1"/>
    <property type="molecule type" value="Genomic_DNA"/>
</dbReference>
<evidence type="ECO:0000256" key="1">
    <source>
        <dbReference type="PROSITE-ProRule" id="PRU00409"/>
    </source>
</evidence>
<dbReference type="GO" id="GO:0046872">
    <property type="term" value="F:metal ion binding"/>
    <property type="evidence" value="ECO:0007669"/>
    <property type="project" value="InterPro"/>
</dbReference>
<dbReference type="SUPFAM" id="SSF53335">
    <property type="entry name" value="S-adenosyl-L-methionine-dependent methyltransferases"/>
    <property type="match status" value="1"/>
</dbReference>